<dbReference type="PANTHER" id="PTHR45939:SF5">
    <property type="entry name" value="PEROXISOMAL MEMBRANE PROTEIN PMP34"/>
    <property type="match status" value="1"/>
</dbReference>
<feature type="repeat" description="Solcar" evidence="9">
    <location>
        <begin position="5"/>
        <end position="83"/>
    </location>
</feature>
<dbReference type="GO" id="GO:0005347">
    <property type="term" value="F:ATP transmembrane transporter activity"/>
    <property type="evidence" value="ECO:0007669"/>
    <property type="project" value="TreeGrafter"/>
</dbReference>
<organism evidence="13 14">
    <name type="scientific">Ogataea philodendri</name>
    <dbReference type="NCBI Taxonomy" id="1378263"/>
    <lineage>
        <taxon>Eukaryota</taxon>
        <taxon>Fungi</taxon>
        <taxon>Dikarya</taxon>
        <taxon>Ascomycota</taxon>
        <taxon>Saccharomycotina</taxon>
        <taxon>Pichiomycetes</taxon>
        <taxon>Pichiales</taxon>
        <taxon>Pichiaceae</taxon>
        <taxon>Ogataea</taxon>
    </lineage>
</organism>
<dbReference type="PANTHER" id="PTHR45939">
    <property type="entry name" value="PEROXISOMAL MEMBRANE PROTEIN PMP34-RELATED"/>
    <property type="match status" value="1"/>
</dbReference>
<protein>
    <recommendedName>
        <fullName evidence="15">Peroxisomal membrane protein PMP47B</fullName>
    </recommendedName>
</protein>
<keyword evidence="8" id="KW-0576">Peroxisome</keyword>
<dbReference type="Pfam" id="PF00153">
    <property type="entry name" value="Mito_carr"/>
    <property type="match status" value="4"/>
</dbReference>
<sequence length="343" mass="37673">MSKEVDSLAHGIAGGLGGLISMTLTYPLVTLSTKAQASTKKAKDPTISKEALKNLYNGLESALVGITATNFVYYYFYELTGSKLRRDRSVSLKKGLTATQSIVAGLVAGVISRVATNPIWIANTRLTVLKRSARKSAPSNTIQVILTILKKEGWRSLFSGLVPALFLVLNPIIQYTIFEQLKTLIVTRRKRKLSPFDALLLGAFGKLIATIVTYPYITVRSRMHLQNIKDSQSQPVTANSEASSNPADSVQSLPDDIESSSQLPDIEKPETPKKQGMVSLMYDIAKNEGIATFYNGLSLKLLQSILSAAFLFYFKEEIVLKTDYVIQKTKRAKRGLSTTENAI</sequence>
<dbReference type="GO" id="GO:0005778">
    <property type="term" value="C:peroxisomal membrane"/>
    <property type="evidence" value="ECO:0007669"/>
    <property type="project" value="UniProtKB-SubCell"/>
</dbReference>
<dbReference type="OrthoDB" id="2019556at2759"/>
<evidence type="ECO:0000256" key="2">
    <source>
        <dbReference type="ARBA" id="ARBA00006375"/>
    </source>
</evidence>
<comment type="subcellular location">
    <subcellularLocation>
        <location evidence="1">Peroxisome membrane</location>
        <topology evidence="1">Multi-pass membrane protein</topology>
    </subcellularLocation>
</comment>
<dbReference type="GO" id="GO:0015228">
    <property type="term" value="F:coenzyme A transmembrane transporter activity"/>
    <property type="evidence" value="ECO:0007669"/>
    <property type="project" value="TreeGrafter"/>
</dbReference>
<dbReference type="Proteomes" id="UP000769157">
    <property type="component" value="Unassembled WGS sequence"/>
</dbReference>
<dbReference type="SUPFAM" id="SSF103506">
    <property type="entry name" value="Mitochondrial carrier"/>
    <property type="match status" value="1"/>
</dbReference>
<accession>A0A9P8TAN9</accession>
<feature type="transmembrane region" description="Helical" evidence="12">
    <location>
        <begin position="198"/>
        <end position="217"/>
    </location>
</feature>
<evidence type="ECO:0000256" key="6">
    <source>
        <dbReference type="ARBA" id="ARBA00022989"/>
    </source>
</evidence>
<dbReference type="InterPro" id="IPR052217">
    <property type="entry name" value="Mito/Peroxisomal_Carrier"/>
</dbReference>
<feature type="transmembrane region" description="Helical" evidence="12">
    <location>
        <begin position="54"/>
        <end position="76"/>
    </location>
</feature>
<dbReference type="GO" id="GO:0015230">
    <property type="term" value="F:FAD transmembrane transporter activity"/>
    <property type="evidence" value="ECO:0007669"/>
    <property type="project" value="TreeGrafter"/>
</dbReference>
<dbReference type="AlphaFoldDB" id="A0A9P8TAN9"/>
<feature type="region of interest" description="Disordered" evidence="11">
    <location>
        <begin position="230"/>
        <end position="271"/>
    </location>
</feature>
<evidence type="ECO:0000256" key="12">
    <source>
        <dbReference type="SAM" id="Phobius"/>
    </source>
</evidence>
<evidence type="ECO:0000256" key="7">
    <source>
        <dbReference type="ARBA" id="ARBA00023136"/>
    </source>
</evidence>
<feature type="transmembrane region" description="Helical" evidence="12">
    <location>
        <begin position="96"/>
        <end position="115"/>
    </location>
</feature>
<comment type="similarity">
    <text evidence="2 10">Belongs to the mitochondrial carrier (TC 2.A.29) family.</text>
</comment>
<comment type="caution">
    <text evidence="13">The sequence shown here is derived from an EMBL/GenBank/DDBJ whole genome shotgun (WGS) entry which is preliminary data.</text>
</comment>
<reference evidence="13" key="2">
    <citation type="submission" date="2021-01" db="EMBL/GenBank/DDBJ databases">
        <authorList>
            <person name="Schikora-Tamarit M.A."/>
        </authorList>
    </citation>
    <scope>NUCLEOTIDE SEQUENCE</scope>
    <source>
        <strain evidence="13">CBS6075</strain>
    </source>
</reference>
<dbReference type="GO" id="GO:0044610">
    <property type="term" value="F:FMN transmembrane transporter activity"/>
    <property type="evidence" value="ECO:0007669"/>
    <property type="project" value="TreeGrafter"/>
</dbReference>
<feature type="compositionally biased region" description="Polar residues" evidence="11">
    <location>
        <begin position="230"/>
        <end position="252"/>
    </location>
</feature>
<dbReference type="RefSeq" id="XP_046064585.1">
    <property type="nucleotide sequence ID" value="XM_046206259.1"/>
</dbReference>
<reference evidence="13" key="1">
    <citation type="journal article" date="2021" name="Open Biol.">
        <title>Shared evolutionary footprints suggest mitochondrial oxidative damage underlies multiple complex I losses in fungi.</title>
        <authorList>
            <person name="Schikora-Tamarit M.A."/>
            <person name="Marcet-Houben M."/>
            <person name="Nosek J."/>
            <person name="Gabaldon T."/>
        </authorList>
    </citation>
    <scope>NUCLEOTIDE SEQUENCE</scope>
    <source>
        <strain evidence="13">CBS6075</strain>
    </source>
</reference>
<keyword evidence="3 10" id="KW-0813">Transport</keyword>
<evidence type="ECO:0000256" key="5">
    <source>
        <dbReference type="ARBA" id="ARBA00022737"/>
    </source>
</evidence>
<evidence type="ECO:0000256" key="10">
    <source>
        <dbReference type="RuleBase" id="RU000488"/>
    </source>
</evidence>
<evidence type="ECO:0000256" key="11">
    <source>
        <dbReference type="SAM" id="MobiDB-lite"/>
    </source>
</evidence>
<dbReference type="PROSITE" id="PS50920">
    <property type="entry name" value="SOLCAR"/>
    <property type="match status" value="3"/>
</dbReference>
<evidence type="ECO:0000256" key="3">
    <source>
        <dbReference type="ARBA" id="ARBA00022448"/>
    </source>
</evidence>
<dbReference type="GO" id="GO:0080122">
    <property type="term" value="F:AMP transmembrane transporter activity"/>
    <property type="evidence" value="ECO:0007669"/>
    <property type="project" value="TreeGrafter"/>
</dbReference>
<keyword evidence="6 12" id="KW-1133">Transmembrane helix</keyword>
<name>A0A9P8TAN9_9ASCO</name>
<keyword evidence="5" id="KW-0677">Repeat</keyword>
<keyword evidence="4 9" id="KW-0812">Transmembrane</keyword>
<dbReference type="InterPro" id="IPR023395">
    <property type="entry name" value="MCP_dom_sf"/>
</dbReference>
<feature type="repeat" description="Solcar" evidence="9">
    <location>
        <begin position="96"/>
        <end position="184"/>
    </location>
</feature>
<keyword evidence="14" id="KW-1185">Reference proteome</keyword>
<dbReference type="GO" id="GO:0051724">
    <property type="term" value="F:NAD transmembrane transporter activity"/>
    <property type="evidence" value="ECO:0007669"/>
    <property type="project" value="TreeGrafter"/>
</dbReference>
<feature type="transmembrane region" description="Helical" evidence="12">
    <location>
        <begin position="12"/>
        <end position="33"/>
    </location>
</feature>
<feature type="repeat" description="Solcar" evidence="9">
    <location>
        <begin position="193"/>
        <end position="321"/>
    </location>
</feature>
<dbReference type="Gene3D" id="1.50.40.10">
    <property type="entry name" value="Mitochondrial carrier domain"/>
    <property type="match status" value="1"/>
</dbReference>
<evidence type="ECO:0000256" key="8">
    <source>
        <dbReference type="ARBA" id="ARBA00023140"/>
    </source>
</evidence>
<dbReference type="EMBL" id="JAEUBE010000070">
    <property type="protein sequence ID" value="KAH3671286.1"/>
    <property type="molecule type" value="Genomic_DNA"/>
</dbReference>
<dbReference type="GO" id="GO:0015217">
    <property type="term" value="F:ADP transmembrane transporter activity"/>
    <property type="evidence" value="ECO:0007669"/>
    <property type="project" value="TreeGrafter"/>
</dbReference>
<evidence type="ECO:0000256" key="1">
    <source>
        <dbReference type="ARBA" id="ARBA00004585"/>
    </source>
</evidence>
<gene>
    <name evidence="13" type="ORF">OGAPHI_000509</name>
</gene>
<evidence type="ECO:0000256" key="9">
    <source>
        <dbReference type="PROSITE-ProRule" id="PRU00282"/>
    </source>
</evidence>
<feature type="transmembrane region" description="Helical" evidence="12">
    <location>
        <begin position="157"/>
        <end position="178"/>
    </location>
</feature>
<dbReference type="InterPro" id="IPR018108">
    <property type="entry name" value="MCP_transmembrane"/>
</dbReference>
<evidence type="ECO:0008006" key="15">
    <source>
        <dbReference type="Google" id="ProtNLM"/>
    </source>
</evidence>
<keyword evidence="7 9" id="KW-0472">Membrane</keyword>
<evidence type="ECO:0000313" key="13">
    <source>
        <dbReference type="EMBL" id="KAH3671286.1"/>
    </source>
</evidence>
<dbReference type="GeneID" id="70232477"/>
<proteinExistence type="inferred from homology"/>
<evidence type="ECO:0000313" key="14">
    <source>
        <dbReference type="Proteomes" id="UP000769157"/>
    </source>
</evidence>
<evidence type="ECO:0000256" key="4">
    <source>
        <dbReference type="ARBA" id="ARBA00022692"/>
    </source>
</evidence>